<proteinExistence type="predicted"/>
<protein>
    <submittedName>
        <fullName evidence="1">Uncharacterized protein</fullName>
    </submittedName>
</protein>
<name>A0A8J3CHE9_9PSEU</name>
<organism evidence="1 2">
    <name type="scientific">Longimycelium tulufanense</name>
    <dbReference type="NCBI Taxonomy" id="907463"/>
    <lineage>
        <taxon>Bacteria</taxon>
        <taxon>Bacillati</taxon>
        <taxon>Actinomycetota</taxon>
        <taxon>Actinomycetes</taxon>
        <taxon>Pseudonocardiales</taxon>
        <taxon>Pseudonocardiaceae</taxon>
        <taxon>Longimycelium</taxon>
    </lineage>
</organism>
<dbReference type="Proteomes" id="UP000637578">
    <property type="component" value="Unassembled WGS sequence"/>
</dbReference>
<dbReference type="EMBL" id="BMMK01000021">
    <property type="protein sequence ID" value="GGM67139.1"/>
    <property type="molecule type" value="Genomic_DNA"/>
</dbReference>
<dbReference type="AlphaFoldDB" id="A0A8J3CHE9"/>
<sequence length="55" mass="5694">MTDNHPTEGNASRSNIADAAGALARLLDAIDAGEIDADEAQRAYLAGALDALRQL</sequence>
<gene>
    <name evidence="1" type="ORF">GCM10012275_42060</name>
</gene>
<dbReference type="RefSeq" id="WP_189060113.1">
    <property type="nucleotide sequence ID" value="NZ_BMMK01000021.1"/>
</dbReference>
<comment type="caution">
    <text evidence="1">The sequence shown here is derived from an EMBL/GenBank/DDBJ whole genome shotgun (WGS) entry which is preliminary data.</text>
</comment>
<evidence type="ECO:0000313" key="2">
    <source>
        <dbReference type="Proteomes" id="UP000637578"/>
    </source>
</evidence>
<accession>A0A8J3CHE9</accession>
<reference evidence="1" key="2">
    <citation type="submission" date="2020-09" db="EMBL/GenBank/DDBJ databases">
        <authorList>
            <person name="Sun Q."/>
            <person name="Zhou Y."/>
        </authorList>
    </citation>
    <scope>NUCLEOTIDE SEQUENCE</scope>
    <source>
        <strain evidence="1">CGMCC 4.5737</strain>
    </source>
</reference>
<evidence type="ECO:0000313" key="1">
    <source>
        <dbReference type="EMBL" id="GGM67139.1"/>
    </source>
</evidence>
<reference evidence="1" key="1">
    <citation type="journal article" date="2014" name="Int. J. Syst. Evol. Microbiol.">
        <title>Complete genome sequence of Corynebacterium casei LMG S-19264T (=DSM 44701T), isolated from a smear-ripened cheese.</title>
        <authorList>
            <consortium name="US DOE Joint Genome Institute (JGI-PGF)"/>
            <person name="Walter F."/>
            <person name="Albersmeier A."/>
            <person name="Kalinowski J."/>
            <person name="Ruckert C."/>
        </authorList>
    </citation>
    <scope>NUCLEOTIDE SEQUENCE</scope>
    <source>
        <strain evidence="1">CGMCC 4.5737</strain>
    </source>
</reference>
<keyword evidence="2" id="KW-1185">Reference proteome</keyword>